<evidence type="ECO:0000256" key="4">
    <source>
        <dbReference type="ARBA" id="ARBA00022692"/>
    </source>
</evidence>
<keyword evidence="3" id="KW-1003">Cell membrane</keyword>
<evidence type="ECO:0000256" key="5">
    <source>
        <dbReference type="ARBA" id="ARBA00022989"/>
    </source>
</evidence>
<evidence type="ECO:0000313" key="10">
    <source>
        <dbReference type="EMBL" id="MBA8921399.1"/>
    </source>
</evidence>
<dbReference type="InterPro" id="IPR035906">
    <property type="entry name" value="MetI-like_sf"/>
</dbReference>
<name>A0A0W8IFR0_9MICC</name>
<evidence type="ECO:0000256" key="6">
    <source>
        <dbReference type="ARBA" id="ARBA00023136"/>
    </source>
</evidence>
<accession>A0A0W8IFR0</accession>
<keyword evidence="11" id="KW-1185">Reference proteome</keyword>
<organism evidence="9 11">
    <name type="scientific">Nesterenkonia jeotgali</name>
    <dbReference type="NCBI Taxonomy" id="317018"/>
    <lineage>
        <taxon>Bacteria</taxon>
        <taxon>Bacillati</taxon>
        <taxon>Actinomycetota</taxon>
        <taxon>Actinomycetes</taxon>
        <taxon>Micrococcales</taxon>
        <taxon>Micrococcaceae</taxon>
        <taxon>Nesterenkonia</taxon>
    </lineage>
</organism>
<dbReference type="EMBL" id="JACJIH010000001">
    <property type="protein sequence ID" value="MBA8921399.1"/>
    <property type="molecule type" value="Genomic_DNA"/>
</dbReference>
<comment type="similarity">
    <text evidence="7">Belongs to the binding-protein-dependent transport system permease family.</text>
</comment>
<dbReference type="AlphaFoldDB" id="A0A0W8IFR0"/>
<dbReference type="InterPro" id="IPR000515">
    <property type="entry name" value="MetI-like"/>
</dbReference>
<dbReference type="SUPFAM" id="SSF161098">
    <property type="entry name" value="MetI-like"/>
    <property type="match status" value="1"/>
</dbReference>
<evidence type="ECO:0000259" key="8">
    <source>
        <dbReference type="PROSITE" id="PS50928"/>
    </source>
</evidence>
<feature type="transmembrane region" description="Helical" evidence="7">
    <location>
        <begin position="286"/>
        <end position="303"/>
    </location>
</feature>
<dbReference type="RefSeq" id="WP_058888478.1">
    <property type="nucleotide sequence ID" value="NZ_BAAAKT010000004.1"/>
</dbReference>
<evidence type="ECO:0000256" key="2">
    <source>
        <dbReference type="ARBA" id="ARBA00022448"/>
    </source>
</evidence>
<reference evidence="9" key="1">
    <citation type="submission" date="2015-12" db="EMBL/GenBank/DDBJ databases">
        <authorList>
            <person name="Shamseldin A."/>
            <person name="Moawad H."/>
            <person name="Abd El-Rahim W.M."/>
            <person name="Sadowsky M.J."/>
        </authorList>
    </citation>
    <scope>NUCLEOTIDE SEQUENCE [LARGE SCALE GENOMIC DNA]</scope>
    <source>
        <strain evidence="9">CD08_7</strain>
    </source>
</reference>
<keyword evidence="5 7" id="KW-1133">Transmembrane helix</keyword>
<feature type="transmembrane region" description="Helical" evidence="7">
    <location>
        <begin position="6"/>
        <end position="28"/>
    </location>
</feature>
<comment type="caution">
    <text evidence="9">The sequence shown here is derived from an EMBL/GenBank/DDBJ whole genome shotgun (WGS) entry which is preliminary data.</text>
</comment>
<dbReference type="EMBL" id="LQBM01000003">
    <property type="protein sequence ID" value="KUG58796.1"/>
    <property type="molecule type" value="Genomic_DNA"/>
</dbReference>
<feature type="transmembrane region" description="Helical" evidence="7">
    <location>
        <begin position="476"/>
        <end position="501"/>
    </location>
</feature>
<protein>
    <submittedName>
        <fullName evidence="9">ABC transporter permease</fullName>
    </submittedName>
    <submittedName>
        <fullName evidence="10">Peptide/nickel transport system permease protein</fullName>
    </submittedName>
</protein>
<gene>
    <name evidence="9" type="ORF">AVL63_01770</name>
    <name evidence="10" type="ORF">HNR24_001332</name>
</gene>
<dbReference type="GO" id="GO:0071916">
    <property type="term" value="F:dipeptide transmembrane transporter activity"/>
    <property type="evidence" value="ECO:0007669"/>
    <property type="project" value="TreeGrafter"/>
</dbReference>
<dbReference type="Gene3D" id="1.10.3720.10">
    <property type="entry name" value="MetI-like"/>
    <property type="match status" value="1"/>
</dbReference>
<feature type="transmembrane region" description="Helical" evidence="7">
    <location>
        <begin position="315"/>
        <end position="336"/>
    </location>
</feature>
<feature type="transmembrane region" description="Helical" evidence="7">
    <location>
        <begin position="133"/>
        <end position="154"/>
    </location>
</feature>
<keyword evidence="2 7" id="KW-0813">Transport</keyword>
<dbReference type="Proteomes" id="UP000054023">
    <property type="component" value="Unassembled WGS sequence"/>
</dbReference>
<feature type="transmembrane region" description="Helical" evidence="7">
    <location>
        <begin position="230"/>
        <end position="250"/>
    </location>
</feature>
<dbReference type="GO" id="GO:0005886">
    <property type="term" value="C:plasma membrane"/>
    <property type="evidence" value="ECO:0007669"/>
    <property type="project" value="UniProtKB-SubCell"/>
</dbReference>
<keyword evidence="6 7" id="KW-0472">Membrane</keyword>
<feature type="transmembrane region" description="Helical" evidence="7">
    <location>
        <begin position="66"/>
        <end position="86"/>
    </location>
</feature>
<evidence type="ECO:0000256" key="1">
    <source>
        <dbReference type="ARBA" id="ARBA00004651"/>
    </source>
</evidence>
<feature type="transmembrane region" description="Helical" evidence="7">
    <location>
        <begin position="257"/>
        <end position="280"/>
    </location>
</feature>
<reference evidence="10 12" key="3">
    <citation type="submission" date="2020-08" db="EMBL/GenBank/DDBJ databases">
        <title>Sequencing the genomes of 1000 actinobacteria strains.</title>
        <authorList>
            <person name="Klenk H.-P."/>
        </authorList>
    </citation>
    <scope>NUCLEOTIDE SEQUENCE [LARGE SCALE GENOMIC DNA]</scope>
    <source>
        <strain evidence="10 12">DSM 19081</strain>
    </source>
</reference>
<feature type="transmembrane region" description="Helical" evidence="7">
    <location>
        <begin position="375"/>
        <end position="393"/>
    </location>
</feature>
<feature type="transmembrane region" description="Helical" evidence="7">
    <location>
        <begin position="174"/>
        <end position="194"/>
    </location>
</feature>
<feature type="transmembrane region" description="Helical" evidence="7">
    <location>
        <begin position="433"/>
        <end position="456"/>
    </location>
</feature>
<dbReference type="PANTHER" id="PTHR43163:SF6">
    <property type="entry name" value="DIPEPTIDE TRANSPORT SYSTEM PERMEASE PROTEIN DPPB-RELATED"/>
    <property type="match status" value="1"/>
</dbReference>
<dbReference type="Pfam" id="PF00528">
    <property type="entry name" value="BPD_transp_1"/>
    <property type="match status" value="1"/>
</dbReference>
<evidence type="ECO:0000313" key="12">
    <source>
        <dbReference type="Proteomes" id="UP000546252"/>
    </source>
</evidence>
<keyword evidence="4 7" id="KW-0812">Transmembrane</keyword>
<dbReference type="Proteomes" id="UP000546252">
    <property type="component" value="Unassembled WGS sequence"/>
</dbReference>
<evidence type="ECO:0000256" key="3">
    <source>
        <dbReference type="ARBA" id="ARBA00022475"/>
    </source>
</evidence>
<feature type="transmembrane region" description="Helical" evidence="7">
    <location>
        <begin position="106"/>
        <end position="126"/>
    </location>
</feature>
<sequence>MYSYVLKRLLSAIAVLFGASLLVFVLVINSGDPLQELRESNADNVEFLIQQRISFMNLDEPWYSRYWIWLTGIAGCAVGACDFGTNMSGQDVGAMVANSASSTLRLVFLATILSIIIGILTGIVTAIRQYSSLDYAVSFFVFLFFSLPVFWAAVLAKDWMGITYNNWLREPNFTWTQIIIVAAVAAILVPLIIGGSARRRLLTGAVMFGFVMVVMPAMDSMNYAREPRLGPAVITLLGIGLAFGLTALLSGLRNRRVLYSALTVVGIGLVSYYATFWLLIDPPGGWLTIAGLFLVTIAVAVLVGRTMGGHAKGQAVAVSVITAALFAVMVLLDHFMRAWPGFLGLKPRPIATIGSSSPNFSGDFWEVALDQGTQLVLPTTILMLVSVATYTRYTRSSMLEAVNQDYIRTARAKGVNERTVVFKHAFRNSMIPLTTIVAFDFAGLIGGAVVVEQVFGWSGMGNMFVTGLSSSDPAPVMAFTLITGAAAVLFNLIADLMYAVLDPRIRV</sequence>
<evidence type="ECO:0000256" key="7">
    <source>
        <dbReference type="RuleBase" id="RU363032"/>
    </source>
</evidence>
<feature type="domain" description="ABC transmembrane type-1" evidence="8">
    <location>
        <begin position="100"/>
        <end position="494"/>
    </location>
</feature>
<comment type="subcellular location">
    <subcellularLocation>
        <location evidence="1 7">Cell membrane</location>
        <topology evidence="1 7">Multi-pass membrane protein</topology>
    </subcellularLocation>
</comment>
<dbReference type="STRING" id="317018.AVL63_01770"/>
<dbReference type="PROSITE" id="PS50928">
    <property type="entry name" value="ABC_TM1"/>
    <property type="match status" value="1"/>
</dbReference>
<proteinExistence type="inferred from homology"/>
<dbReference type="OrthoDB" id="147639at2"/>
<evidence type="ECO:0000313" key="11">
    <source>
        <dbReference type="Proteomes" id="UP000054023"/>
    </source>
</evidence>
<feature type="transmembrane region" description="Helical" evidence="7">
    <location>
        <begin position="201"/>
        <end position="218"/>
    </location>
</feature>
<reference evidence="11" key="2">
    <citation type="submission" date="2015-12" db="EMBL/GenBank/DDBJ databases">
        <authorList>
            <person name="Nair G.R."/>
            <person name="Kaur G."/>
            <person name="Mayilraj S."/>
        </authorList>
    </citation>
    <scope>NUCLEOTIDE SEQUENCE [LARGE SCALE GENOMIC DNA]</scope>
    <source>
        <strain evidence="11">CD08_7</strain>
    </source>
</reference>
<dbReference type="PANTHER" id="PTHR43163">
    <property type="entry name" value="DIPEPTIDE TRANSPORT SYSTEM PERMEASE PROTEIN DPPB-RELATED"/>
    <property type="match status" value="1"/>
</dbReference>
<dbReference type="CDD" id="cd06261">
    <property type="entry name" value="TM_PBP2"/>
    <property type="match status" value="1"/>
</dbReference>
<evidence type="ECO:0000313" key="9">
    <source>
        <dbReference type="EMBL" id="KUG58796.1"/>
    </source>
</evidence>